<dbReference type="InterPro" id="IPR010303">
    <property type="entry name" value="RING_CBP-p300"/>
</dbReference>
<dbReference type="InterPro" id="IPR036427">
    <property type="entry name" value="Bromodomain-like_sf"/>
</dbReference>
<dbReference type="EnsemblMetazoa" id="Aqu2.1.03181_001">
    <property type="protein sequence ID" value="Aqu2.1.03181_001"/>
    <property type="gene ID" value="Aqu2.1.03181"/>
</dbReference>
<dbReference type="SUPFAM" id="SSF47370">
    <property type="entry name" value="Bromodomain"/>
    <property type="match status" value="1"/>
</dbReference>
<evidence type="ECO:0000256" key="2">
    <source>
        <dbReference type="PROSITE-ProRule" id="PRU00035"/>
    </source>
</evidence>
<dbReference type="PANTHER" id="PTHR22880:SF225">
    <property type="entry name" value="BROMODOMAIN-CONTAINING PROTEIN BET-1-RELATED"/>
    <property type="match status" value="1"/>
</dbReference>
<dbReference type="GO" id="GO:0006338">
    <property type="term" value="P:chromatin remodeling"/>
    <property type="evidence" value="ECO:0007669"/>
    <property type="project" value="TreeGrafter"/>
</dbReference>
<dbReference type="InterPro" id="IPR001487">
    <property type="entry name" value="Bromodomain"/>
</dbReference>
<dbReference type="GO" id="GO:0006355">
    <property type="term" value="P:regulation of DNA-templated transcription"/>
    <property type="evidence" value="ECO:0007669"/>
    <property type="project" value="TreeGrafter"/>
</dbReference>
<evidence type="ECO:0000313" key="4">
    <source>
        <dbReference type="EnsemblMetazoa" id="Aqu2.1.03181_001"/>
    </source>
</evidence>
<dbReference type="SMART" id="SM00297">
    <property type="entry name" value="BROMO"/>
    <property type="match status" value="1"/>
</dbReference>
<dbReference type="PROSITE" id="PS00633">
    <property type="entry name" value="BROMODOMAIN_1"/>
    <property type="match status" value="1"/>
</dbReference>
<protein>
    <recommendedName>
        <fullName evidence="3">Bromo domain-containing protein</fullName>
    </recommendedName>
</protein>
<dbReference type="Gene3D" id="1.20.920.10">
    <property type="entry name" value="Bromodomain-like"/>
    <property type="match status" value="1"/>
</dbReference>
<dbReference type="InterPro" id="IPR038547">
    <property type="entry name" value="RING_CBP-p300_sf"/>
</dbReference>
<dbReference type="Gene3D" id="2.10.110.40">
    <property type="match status" value="1"/>
</dbReference>
<proteinExistence type="predicted"/>
<dbReference type="PANTHER" id="PTHR22880">
    <property type="entry name" value="FALZ-RELATED BROMODOMAIN-CONTAINING PROTEINS"/>
    <property type="match status" value="1"/>
</dbReference>
<evidence type="ECO:0000256" key="1">
    <source>
        <dbReference type="ARBA" id="ARBA00023117"/>
    </source>
</evidence>
<dbReference type="OrthoDB" id="899at2759"/>
<dbReference type="PROSITE" id="PS50014">
    <property type="entry name" value="BROMODOMAIN_2"/>
    <property type="match status" value="1"/>
</dbReference>
<name>A0A1X7SMB3_AMPQE</name>
<dbReference type="InterPro" id="IPR050935">
    <property type="entry name" value="Bromo_chromatin_reader"/>
</dbReference>
<dbReference type="eggNOG" id="KOG1778">
    <property type="taxonomic scope" value="Eukaryota"/>
</dbReference>
<dbReference type="InterPro" id="IPR018359">
    <property type="entry name" value="Bromodomain_CS"/>
</dbReference>
<dbReference type="GO" id="GO:0000785">
    <property type="term" value="C:chromatin"/>
    <property type="evidence" value="ECO:0007669"/>
    <property type="project" value="TreeGrafter"/>
</dbReference>
<organism evidence="4">
    <name type="scientific">Amphimedon queenslandica</name>
    <name type="common">Sponge</name>
    <dbReference type="NCBI Taxonomy" id="400682"/>
    <lineage>
        <taxon>Eukaryota</taxon>
        <taxon>Metazoa</taxon>
        <taxon>Porifera</taxon>
        <taxon>Demospongiae</taxon>
        <taxon>Heteroscleromorpha</taxon>
        <taxon>Haplosclerida</taxon>
        <taxon>Niphatidae</taxon>
        <taxon>Amphimedon</taxon>
    </lineage>
</organism>
<dbReference type="InParanoid" id="A0A1X7SMB3"/>
<reference evidence="4" key="1">
    <citation type="submission" date="2017-05" db="UniProtKB">
        <authorList>
            <consortium name="EnsemblMetazoa"/>
        </authorList>
    </citation>
    <scope>IDENTIFICATION</scope>
</reference>
<dbReference type="PRINTS" id="PR00503">
    <property type="entry name" value="BROMODOMAIN"/>
</dbReference>
<dbReference type="AlphaFoldDB" id="A0A1X7SMB3"/>
<dbReference type="GO" id="GO:0005634">
    <property type="term" value="C:nucleus"/>
    <property type="evidence" value="ECO:0007669"/>
    <property type="project" value="TreeGrafter"/>
</dbReference>
<dbReference type="Pfam" id="PF00439">
    <property type="entry name" value="Bromodomain"/>
    <property type="match status" value="1"/>
</dbReference>
<dbReference type="Pfam" id="PF06001">
    <property type="entry name" value="RING_CBP-p300"/>
    <property type="match status" value="1"/>
</dbReference>
<feature type="domain" description="Bromo" evidence="3">
    <location>
        <begin position="9"/>
        <end position="81"/>
    </location>
</feature>
<keyword evidence="1 2" id="KW-0103">Bromodomain</keyword>
<evidence type="ECO:0000259" key="3">
    <source>
        <dbReference type="PROSITE" id="PS50014"/>
    </source>
</evidence>
<dbReference type="STRING" id="400682.A0A1X7SMB3"/>
<accession>A0A1X7SMB3</accession>
<sequence>MPVFNEVIKQEPESYPFRQPVNPIDLGIPDYFDVIKNPIDLSTIRKKLESGSYSDPWQFCDDMQLMFNNAWTFNKKTSRVYKFCSKLHEVFYENIDKAMVSLGYCCGQKYFFHTQVLYCDGKLCLIPRDSVYYNYKDM</sequence>